<feature type="region of interest" description="Disordered" evidence="1">
    <location>
        <begin position="21"/>
        <end position="42"/>
    </location>
</feature>
<dbReference type="EMBL" id="SNRW01024701">
    <property type="protein sequence ID" value="KAA6362059.1"/>
    <property type="molecule type" value="Genomic_DNA"/>
</dbReference>
<organism evidence="2 3">
    <name type="scientific">Streblomastix strix</name>
    <dbReference type="NCBI Taxonomy" id="222440"/>
    <lineage>
        <taxon>Eukaryota</taxon>
        <taxon>Metamonada</taxon>
        <taxon>Preaxostyla</taxon>
        <taxon>Oxymonadida</taxon>
        <taxon>Streblomastigidae</taxon>
        <taxon>Streblomastix</taxon>
    </lineage>
</organism>
<dbReference type="Proteomes" id="UP000324800">
    <property type="component" value="Unassembled WGS sequence"/>
</dbReference>
<comment type="caution">
    <text evidence="2">The sequence shown here is derived from an EMBL/GenBank/DDBJ whole genome shotgun (WGS) entry which is preliminary data.</text>
</comment>
<proteinExistence type="predicted"/>
<evidence type="ECO:0000313" key="3">
    <source>
        <dbReference type="Proteomes" id="UP000324800"/>
    </source>
</evidence>
<accession>A0A5J4TVZ6</accession>
<evidence type="ECO:0000313" key="2">
    <source>
        <dbReference type="EMBL" id="KAA6362059.1"/>
    </source>
</evidence>
<gene>
    <name evidence="2" type="ORF">EZS28_042414</name>
</gene>
<reference evidence="2 3" key="1">
    <citation type="submission" date="2019-03" db="EMBL/GenBank/DDBJ databases">
        <title>Single cell metagenomics reveals metabolic interactions within the superorganism composed of flagellate Streblomastix strix and complex community of Bacteroidetes bacteria on its surface.</title>
        <authorList>
            <person name="Treitli S.C."/>
            <person name="Kolisko M."/>
            <person name="Husnik F."/>
            <person name="Keeling P."/>
            <person name="Hampl V."/>
        </authorList>
    </citation>
    <scope>NUCLEOTIDE SEQUENCE [LARGE SCALE GENOMIC DNA]</scope>
    <source>
        <strain evidence="2">ST1C</strain>
    </source>
</reference>
<evidence type="ECO:0000256" key="1">
    <source>
        <dbReference type="SAM" id="MobiDB-lite"/>
    </source>
</evidence>
<sequence length="229" mass="26615">MQTELKIQNATQAIVSFTDSYKQNKQRKQNEQPESEQTTSATDIVSSLESLRDKIRNNNTSKYVIQIPKLLHSLVALVTFRLGTHLREQIDQQRLEVRYNSRRCLFYIQYYGDQQKQQELVNNGYGRVMSISISTAGGVGEEQDYEIGNGLKYISDFLRELHEGRYDWQPSFQPLPLLVRRSEEQIEEEGADEELEAQIITKGYNGYIKSRANRAKAETLNHFINWLCI</sequence>
<name>A0A5J4TVZ6_9EUKA</name>
<dbReference type="AlphaFoldDB" id="A0A5J4TVZ6"/>
<protein>
    <submittedName>
        <fullName evidence="2">Uncharacterized protein</fullName>
    </submittedName>
</protein>